<reference evidence="3" key="1">
    <citation type="submission" date="2021-02" db="EMBL/GenBank/DDBJ databases">
        <authorList>
            <person name="Dougan E. K."/>
            <person name="Rhodes N."/>
            <person name="Thang M."/>
            <person name="Chan C."/>
        </authorList>
    </citation>
    <scope>NUCLEOTIDE SEQUENCE</scope>
</reference>
<feature type="region of interest" description="Disordered" evidence="1">
    <location>
        <begin position="23"/>
        <end position="44"/>
    </location>
</feature>
<keyword evidence="4" id="KW-1185">Reference proteome</keyword>
<feature type="non-terminal residue" evidence="3">
    <location>
        <position position="89"/>
    </location>
</feature>
<evidence type="ECO:0000256" key="2">
    <source>
        <dbReference type="SAM" id="SignalP"/>
    </source>
</evidence>
<protein>
    <submittedName>
        <fullName evidence="3">Uncharacterized protein</fullName>
    </submittedName>
</protein>
<gene>
    <name evidence="3" type="ORF">PGLA1383_LOCUS54919</name>
</gene>
<evidence type="ECO:0000313" key="3">
    <source>
        <dbReference type="EMBL" id="CAE8639944.1"/>
    </source>
</evidence>
<evidence type="ECO:0000313" key="4">
    <source>
        <dbReference type="Proteomes" id="UP000654075"/>
    </source>
</evidence>
<accession>A0A813HQY8</accession>
<comment type="caution">
    <text evidence="3">The sequence shown here is derived from an EMBL/GenBank/DDBJ whole genome shotgun (WGS) entry which is preliminary data.</text>
</comment>
<sequence>MVRGFLVLLCLVFLRLVVSAAAASEPISRPGSRPQSPCPQLDSLLALGPSPTATQVSAVLERELATWRRKPKSATVVLSGLARNRLPDV</sequence>
<dbReference type="EMBL" id="CAJNNV010032418">
    <property type="protein sequence ID" value="CAE8639944.1"/>
    <property type="molecule type" value="Genomic_DNA"/>
</dbReference>
<feature type="signal peptide" evidence="2">
    <location>
        <begin position="1"/>
        <end position="22"/>
    </location>
</feature>
<dbReference type="AlphaFoldDB" id="A0A813HQY8"/>
<name>A0A813HQY8_POLGL</name>
<dbReference type="Proteomes" id="UP000654075">
    <property type="component" value="Unassembled WGS sequence"/>
</dbReference>
<evidence type="ECO:0000256" key="1">
    <source>
        <dbReference type="SAM" id="MobiDB-lite"/>
    </source>
</evidence>
<organism evidence="3 4">
    <name type="scientific">Polarella glacialis</name>
    <name type="common">Dinoflagellate</name>
    <dbReference type="NCBI Taxonomy" id="89957"/>
    <lineage>
        <taxon>Eukaryota</taxon>
        <taxon>Sar</taxon>
        <taxon>Alveolata</taxon>
        <taxon>Dinophyceae</taxon>
        <taxon>Suessiales</taxon>
        <taxon>Suessiaceae</taxon>
        <taxon>Polarella</taxon>
    </lineage>
</organism>
<proteinExistence type="predicted"/>
<feature type="chain" id="PRO_5032939599" evidence="2">
    <location>
        <begin position="23"/>
        <end position="89"/>
    </location>
</feature>
<keyword evidence="2" id="KW-0732">Signal</keyword>